<evidence type="ECO:0000313" key="5">
    <source>
        <dbReference type="EMBL" id="HIQ29458.1"/>
    </source>
</evidence>
<evidence type="ECO:0000313" key="6">
    <source>
        <dbReference type="Proteomes" id="UP000608579"/>
    </source>
</evidence>
<dbReference type="InterPro" id="IPR036388">
    <property type="entry name" value="WH-like_DNA-bd_sf"/>
</dbReference>
<dbReference type="CDD" id="cd00090">
    <property type="entry name" value="HTH_ARSR"/>
    <property type="match status" value="1"/>
</dbReference>
<dbReference type="Pfam" id="PF01037">
    <property type="entry name" value="AsnC_trans_reg"/>
    <property type="match status" value="1"/>
</dbReference>
<dbReference type="EMBL" id="DQVM01000048">
    <property type="protein sequence ID" value="HIQ29458.1"/>
    <property type="molecule type" value="Genomic_DNA"/>
</dbReference>
<dbReference type="Proteomes" id="UP000608579">
    <property type="component" value="Unassembled WGS sequence"/>
</dbReference>
<dbReference type="Gene3D" id="3.30.70.920">
    <property type="match status" value="1"/>
</dbReference>
<dbReference type="InterPro" id="IPR019887">
    <property type="entry name" value="Tscrpt_reg_AsnC/Lrp_C"/>
</dbReference>
<feature type="domain" description="HTH asnC-type" evidence="4">
    <location>
        <begin position="6"/>
        <end position="67"/>
    </location>
</feature>
<reference evidence="5" key="1">
    <citation type="journal article" date="2020" name="ISME J.">
        <title>Gammaproteobacteria mediating utilization of methyl-, sulfur- and petroleum organic compounds in deep ocean hydrothermal plumes.</title>
        <authorList>
            <person name="Zhou Z."/>
            <person name="Liu Y."/>
            <person name="Pan J."/>
            <person name="Cron B.R."/>
            <person name="Toner B.M."/>
            <person name="Anantharaman K."/>
            <person name="Breier J.A."/>
            <person name="Dick G.J."/>
            <person name="Li M."/>
        </authorList>
    </citation>
    <scope>NUCLEOTIDE SEQUENCE</scope>
    <source>
        <strain evidence="5">SZUA-1515</strain>
    </source>
</reference>
<evidence type="ECO:0000256" key="1">
    <source>
        <dbReference type="ARBA" id="ARBA00023015"/>
    </source>
</evidence>
<name>A0A832ZVK1_CALS0</name>
<protein>
    <submittedName>
        <fullName evidence="5">Lrp/AsnC family transcriptional regulator</fullName>
    </submittedName>
</protein>
<dbReference type="PRINTS" id="PR00033">
    <property type="entry name" value="HTHASNC"/>
</dbReference>
<dbReference type="PANTHER" id="PTHR30154">
    <property type="entry name" value="LEUCINE-RESPONSIVE REGULATORY PROTEIN"/>
    <property type="match status" value="1"/>
</dbReference>
<dbReference type="SUPFAM" id="SSF46785">
    <property type="entry name" value="Winged helix' DNA-binding domain"/>
    <property type="match status" value="1"/>
</dbReference>
<evidence type="ECO:0000256" key="2">
    <source>
        <dbReference type="ARBA" id="ARBA00023125"/>
    </source>
</evidence>
<gene>
    <name evidence="5" type="ORF">EYH45_02715</name>
</gene>
<organism evidence="5 6">
    <name type="scientific">Caldiarchaeum subterraneum</name>
    <dbReference type="NCBI Taxonomy" id="311458"/>
    <lineage>
        <taxon>Archaea</taxon>
        <taxon>Nitrososphaerota</taxon>
        <taxon>Candidatus Caldarchaeales</taxon>
        <taxon>Candidatus Caldarchaeaceae</taxon>
        <taxon>Candidatus Caldarchaeum</taxon>
    </lineage>
</organism>
<dbReference type="PANTHER" id="PTHR30154:SF34">
    <property type="entry name" value="TRANSCRIPTIONAL REGULATOR AZLB"/>
    <property type="match status" value="1"/>
</dbReference>
<sequence length="151" mass="16955">MSLHKLDEKDIRILHELVMDSSQSITELAAKLGIPRTTVQERVKRLKESGVIKRFTVQLDYSKLGKGATAFVLVSIHPEAKVRQKELAEILSRLDDVVEVHVISGEWDFLLKIRGESVNSIGSLVVDKLRNIEGIGRTITCVSFATFKEEL</sequence>
<evidence type="ECO:0000256" key="3">
    <source>
        <dbReference type="ARBA" id="ARBA00023163"/>
    </source>
</evidence>
<dbReference type="GO" id="GO:0043200">
    <property type="term" value="P:response to amino acid"/>
    <property type="evidence" value="ECO:0007669"/>
    <property type="project" value="TreeGrafter"/>
</dbReference>
<dbReference type="InterPro" id="IPR000485">
    <property type="entry name" value="AsnC-type_HTH_dom"/>
</dbReference>
<evidence type="ECO:0000259" key="4">
    <source>
        <dbReference type="PROSITE" id="PS50956"/>
    </source>
</evidence>
<dbReference type="Gene3D" id="1.10.10.10">
    <property type="entry name" value="Winged helix-like DNA-binding domain superfamily/Winged helix DNA-binding domain"/>
    <property type="match status" value="1"/>
</dbReference>
<comment type="caution">
    <text evidence="5">The sequence shown here is derived from an EMBL/GenBank/DDBJ whole genome shotgun (WGS) entry which is preliminary data.</text>
</comment>
<dbReference type="InterPro" id="IPR011991">
    <property type="entry name" value="ArsR-like_HTH"/>
</dbReference>
<dbReference type="GO" id="GO:0005829">
    <property type="term" value="C:cytosol"/>
    <property type="evidence" value="ECO:0007669"/>
    <property type="project" value="TreeGrafter"/>
</dbReference>
<dbReference type="InterPro" id="IPR036390">
    <property type="entry name" value="WH_DNA-bd_sf"/>
</dbReference>
<accession>A0A832ZVK1</accession>
<keyword evidence="2" id="KW-0238">DNA-binding</keyword>
<dbReference type="Pfam" id="PF13404">
    <property type="entry name" value="HTH_AsnC-type"/>
    <property type="match status" value="1"/>
</dbReference>
<dbReference type="SUPFAM" id="SSF54909">
    <property type="entry name" value="Dimeric alpha+beta barrel"/>
    <property type="match status" value="1"/>
</dbReference>
<proteinExistence type="predicted"/>
<keyword evidence="1" id="KW-0805">Transcription regulation</keyword>
<dbReference type="GO" id="GO:0043565">
    <property type="term" value="F:sequence-specific DNA binding"/>
    <property type="evidence" value="ECO:0007669"/>
    <property type="project" value="InterPro"/>
</dbReference>
<dbReference type="SMART" id="SM00344">
    <property type="entry name" value="HTH_ASNC"/>
    <property type="match status" value="1"/>
</dbReference>
<dbReference type="InterPro" id="IPR011008">
    <property type="entry name" value="Dimeric_a/b-barrel"/>
</dbReference>
<dbReference type="PROSITE" id="PS50956">
    <property type="entry name" value="HTH_ASNC_2"/>
    <property type="match status" value="1"/>
</dbReference>
<dbReference type="InterPro" id="IPR019888">
    <property type="entry name" value="Tscrpt_reg_AsnC-like"/>
</dbReference>
<keyword evidence="3" id="KW-0804">Transcription</keyword>
<dbReference type="AlphaFoldDB" id="A0A832ZVK1"/>